<name>W2Z0P3_PHYNI</name>
<proteinExistence type="predicted"/>
<evidence type="ECO:0000313" key="1">
    <source>
        <dbReference type="EMBL" id="ETP39764.1"/>
    </source>
</evidence>
<gene>
    <name evidence="1" type="ORF">F442_12796</name>
</gene>
<protein>
    <submittedName>
        <fullName evidence="1">Uncharacterized protein</fullName>
    </submittedName>
</protein>
<reference evidence="1 2" key="1">
    <citation type="submission" date="2013-11" db="EMBL/GenBank/DDBJ databases">
        <title>The Genome Sequence of Phytophthora parasitica P10297.</title>
        <authorList>
            <consortium name="The Broad Institute Genomics Platform"/>
            <person name="Russ C."/>
            <person name="Tyler B."/>
            <person name="Panabieres F."/>
            <person name="Shan W."/>
            <person name="Tripathy S."/>
            <person name="Grunwald N."/>
            <person name="Machado M."/>
            <person name="Johnson C.S."/>
            <person name="Walker B."/>
            <person name="Young S.K."/>
            <person name="Zeng Q."/>
            <person name="Gargeya S."/>
            <person name="Fitzgerald M."/>
            <person name="Haas B."/>
            <person name="Abouelleil A."/>
            <person name="Allen A.W."/>
            <person name="Alvarado L."/>
            <person name="Arachchi H.M."/>
            <person name="Berlin A.M."/>
            <person name="Chapman S.B."/>
            <person name="Gainer-Dewar J."/>
            <person name="Goldberg J."/>
            <person name="Griggs A."/>
            <person name="Gujja S."/>
            <person name="Hansen M."/>
            <person name="Howarth C."/>
            <person name="Imamovic A."/>
            <person name="Ireland A."/>
            <person name="Larimer J."/>
            <person name="McCowan C."/>
            <person name="Murphy C."/>
            <person name="Pearson M."/>
            <person name="Poon T.W."/>
            <person name="Priest M."/>
            <person name="Roberts A."/>
            <person name="Saif S."/>
            <person name="Shea T."/>
            <person name="Sisk P."/>
            <person name="Sykes S."/>
            <person name="Wortman J."/>
            <person name="Nusbaum C."/>
            <person name="Birren B."/>
        </authorList>
    </citation>
    <scope>NUCLEOTIDE SEQUENCE [LARGE SCALE GENOMIC DNA]</scope>
    <source>
        <strain evidence="1 2">P10297</strain>
    </source>
</reference>
<dbReference type="AlphaFoldDB" id="W2Z0P3"/>
<dbReference type="EMBL" id="ANIY01002644">
    <property type="protein sequence ID" value="ETP39764.1"/>
    <property type="molecule type" value="Genomic_DNA"/>
</dbReference>
<dbReference type="OrthoDB" id="127644at2759"/>
<organism evidence="1 2">
    <name type="scientific">Phytophthora nicotianae P10297</name>
    <dbReference type="NCBI Taxonomy" id="1317064"/>
    <lineage>
        <taxon>Eukaryota</taxon>
        <taxon>Sar</taxon>
        <taxon>Stramenopiles</taxon>
        <taxon>Oomycota</taxon>
        <taxon>Peronosporomycetes</taxon>
        <taxon>Peronosporales</taxon>
        <taxon>Peronosporaceae</taxon>
        <taxon>Phytophthora</taxon>
    </lineage>
</organism>
<evidence type="ECO:0000313" key="2">
    <source>
        <dbReference type="Proteomes" id="UP000018948"/>
    </source>
</evidence>
<sequence length="227" mass="26043">MPKSIHFGLDLTLGQEVIKLDPNIKVGMRFESRSRTVLPFTLDVAVKAFWKFFGYSHGNMRSLGDTEYLLQTNLLSRSFAIHTNFQDYFSQLVGKYTCRKIATEDEVTLVWVECTDVEEFGGSKFKGMQYLKRGYVKLRKIPREGPGIEITSTILETYSETTPAFREDIDDQAVRVQIRDLVNSIKRSYSRVNRVFCQTISNLLIEEDWKATNGGDCLIMNATISKH</sequence>
<dbReference type="Proteomes" id="UP000018948">
    <property type="component" value="Unassembled WGS sequence"/>
</dbReference>
<accession>W2Z0P3</accession>
<comment type="caution">
    <text evidence="1">The sequence shown here is derived from an EMBL/GenBank/DDBJ whole genome shotgun (WGS) entry which is preliminary data.</text>
</comment>